<dbReference type="PANTHER" id="PTHR46401:SF2">
    <property type="entry name" value="GLYCOSYLTRANSFERASE WBBK-RELATED"/>
    <property type="match status" value="1"/>
</dbReference>
<gene>
    <name evidence="3" type="ORF">S03H2_58405</name>
</gene>
<feature type="non-terminal residue" evidence="3">
    <location>
        <position position="1"/>
    </location>
</feature>
<name>X1L2A9_9ZZZZ</name>
<dbReference type="SUPFAM" id="SSF53756">
    <property type="entry name" value="UDP-Glycosyltransferase/glycogen phosphorylase"/>
    <property type="match status" value="1"/>
</dbReference>
<dbReference type="AlphaFoldDB" id="X1L2A9"/>
<feature type="domain" description="Glycosyl transferase family 1" evidence="2">
    <location>
        <begin position="55"/>
        <end position="191"/>
    </location>
</feature>
<dbReference type="Pfam" id="PF00534">
    <property type="entry name" value="Glycos_transf_1"/>
    <property type="match status" value="1"/>
</dbReference>
<dbReference type="EMBL" id="BARU01037485">
    <property type="protein sequence ID" value="GAH88333.1"/>
    <property type="molecule type" value="Genomic_DNA"/>
</dbReference>
<keyword evidence="1" id="KW-0808">Transferase</keyword>
<reference evidence="3" key="1">
    <citation type="journal article" date="2014" name="Front. Microbiol.">
        <title>High frequency of phylogenetically diverse reductive dehalogenase-homologous genes in deep subseafloor sedimentary metagenomes.</title>
        <authorList>
            <person name="Kawai M."/>
            <person name="Futagami T."/>
            <person name="Toyoda A."/>
            <person name="Takaki Y."/>
            <person name="Nishi S."/>
            <person name="Hori S."/>
            <person name="Arai W."/>
            <person name="Tsubouchi T."/>
            <person name="Morono Y."/>
            <person name="Uchiyama I."/>
            <person name="Ito T."/>
            <person name="Fujiyama A."/>
            <person name="Inagaki F."/>
            <person name="Takami H."/>
        </authorList>
    </citation>
    <scope>NUCLEOTIDE SEQUENCE</scope>
    <source>
        <strain evidence="3">Expedition CK06-06</strain>
    </source>
</reference>
<comment type="caution">
    <text evidence="3">The sequence shown here is derived from an EMBL/GenBank/DDBJ whole genome shotgun (WGS) entry which is preliminary data.</text>
</comment>
<dbReference type="GO" id="GO:0016757">
    <property type="term" value="F:glycosyltransferase activity"/>
    <property type="evidence" value="ECO:0007669"/>
    <property type="project" value="InterPro"/>
</dbReference>
<protein>
    <recommendedName>
        <fullName evidence="2">Glycosyl transferase family 1 domain-containing protein</fullName>
    </recommendedName>
</protein>
<organism evidence="3">
    <name type="scientific">marine sediment metagenome</name>
    <dbReference type="NCBI Taxonomy" id="412755"/>
    <lineage>
        <taxon>unclassified sequences</taxon>
        <taxon>metagenomes</taxon>
        <taxon>ecological metagenomes</taxon>
    </lineage>
</organism>
<evidence type="ECO:0000256" key="1">
    <source>
        <dbReference type="ARBA" id="ARBA00022679"/>
    </source>
</evidence>
<dbReference type="InterPro" id="IPR001296">
    <property type="entry name" value="Glyco_trans_1"/>
</dbReference>
<evidence type="ECO:0000313" key="3">
    <source>
        <dbReference type="EMBL" id="GAH88333.1"/>
    </source>
</evidence>
<proteinExistence type="predicted"/>
<sequence>GNYIAISDYRRRQLSRLLRIPRHSIRVVPDGIDIWGLLRISPRVKDFARRQRLLLADLVMIFPSRILRRKNFEMGMLITKELKKKGLSVRFLLTGPPDVHNPATRAYFRELKRLQRSENLRKEVIFLAEEYPEWKSGVSDEELHSLYHLSDILLITSSQEGFGIPLIEAGAMRLPVACTDLPSLLEVAGRETLVFSLDDAPRKVARSIVRFVESLPPHRFFRRVIRTYAWDVIFEKHLRPLAGK</sequence>
<dbReference type="Gene3D" id="3.40.50.2000">
    <property type="entry name" value="Glycogen Phosphorylase B"/>
    <property type="match status" value="1"/>
</dbReference>
<accession>X1L2A9</accession>
<evidence type="ECO:0000259" key="2">
    <source>
        <dbReference type="Pfam" id="PF00534"/>
    </source>
</evidence>
<dbReference type="PANTHER" id="PTHR46401">
    <property type="entry name" value="GLYCOSYLTRANSFERASE WBBK-RELATED"/>
    <property type="match status" value="1"/>
</dbReference>